<keyword evidence="2" id="KW-0808">Transferase</keyword>
<dbReference type="EMBL" id="BQNB010013093">
    <property type="protein sequence ID" value="GJT11742.1"/>
    <property type="molecule type" value="Genomic_DNA"/>
</dbReference>
<comment type="caution">
    <text evidence="2">The sequence shown here is derived from an EMBL/GenBank/DDBJ whole genome shotgun (WGS) entry which is preliminary data.</text>
</comment>
<keyword evidence="2" id="KW-0548">Nucleotidyltransferase</keyword>
<dbReference type="InterPro" id="IPR021109">
    <property type="entry name" value="Peptidase_aspartic_dom_sf"/>
</dbReference>
<evidence type="ECO:0000256" key="1">
    <source>
        <dbReference type="SAM" id="MobiDB-lite"/>
    </source>
</evidence>
<dbReference type="SUPFAM" id="SSF50630">
    <property type="entry name" value="Acid proteases"/>
    <property type="match status" value="1"/>
</dbReference>
<keyword evidence="3" id="KW-1185">Reference proteome</keyword>
<sequence>MPRECLKIIESKSKVCQSRSKAIVSKVSTNFSTPAVSSDVAELIDMVRALILDKKNQNPTPAPVKAVEQSCVTCGGGHSYQNCPATDGNIYRDNIQEYVSQAAAVNYNQGNASYRGLQMVAKQLRPLSFPTLFKTTKIGGSISTKIGGTILTKIGVIISIKDKFTNPRLINPRLFKLSLPSPVPPAPVNTASLLRVGSLPSNTIANPKGHVKAITTRSGVSYNGPQISSSPKEKENEPEVTKDTVQPTHDNIQPPVRLKLMGQLGDFSESPFRAKFADASLHLPKICTNVLESSSMTRFLIPCDFPKMNECLALADLGASISLMPLTIWKETSLPALWTKTLMILELADPNYFSSHFIAEDVFVKVGTFFFPADFVVVDYVADPRVPLILGRPFLRTARALIDVHGEQMTLRHDDQSVTFKVGDTKTSHYNIIESVNRVDVIDIACEEYVQEVLEISESGNPTSTSDLMIDSRSPSFTPFGGSDFLMEEIDEFLEHDDSIPPGVDGIYDSEGDTVYLEELLNPPDLELKDLPSHLEYAFLEGDDKLPVIIAKNLKDEDKTALIKTEIVRANFGAGRWKGESLIEAVRTKVVEAGWNALIEMWFKGLWLGLYERRKLAKSGDQPWGYRDHRGFDTGCWYWVEVGRGPGWTVGAFGSCTLHLNCSV</sequence>
<accession>A0ABQ5BDF9</accession>
<dbReference type="PANTHER" id="PTHR33067:SF9">
    <property type="entry name" value="RNA-DIRECTED DNA POLYMERASE"/>
    <property type="match status" value="1"/>
</dbReference>
<dbReference type="CDD" id="cd00303">
    <property type="entry name" value="retropepsin_like"/>
    <property type="match status" value="1"/>
</dbReference>
<reference evidence="2" key="1">
    <citation type="journal article" date="2022" name="Int. J. Mol. Sci.">
        <title>Draft Genome of Tanacetum Coccineum: Genomic Comparison of Closely Related Tanacetum-Family Plants.</title>
        <authorList>
            <person name="Yamashiro T."/>
            <person name="Shiraishi A."/>
            <person name="Nakayama K."/>
            <person name="Satake H."/>
        </authorList>
    </citation>
    <scope>NUCLEOTIDE SEQUENCE</scope>
</reference>
<dbReference type="Gene3D" id="2.40.70.10">
    <property type="entry name" value="Acid Proteases"/>
    <property type="match status" value="1"/>
</dbReference>
<organism evidence="2 3">
    <name type="scientific">Tanacetum coccineum</name>
    <dbReference type="NCBI Taxonomy" id="301880"/>
    <lineage>
        <taxon>Eukaryota</taxon>
        <taxon>Viridiplantae</taxon>
        <taxon>Streptophyta</taxon>
        <taxon>Embryophyta</taxon>
        <taxon>Tracheophyta</taxon>
        <taxon>Spermatophyta</taxon>
        <taxon>Magnoliopsida</taxon>
        <taxon>eudicotyledons</taxon>
        <taxon>Gunneridae</taxon>
        <taxon>Pentapetalae</taxon>
        <taxon>asterids</taxon>
        <taxon>campanulids</taxon>
        <taxon>Asterales</taxon>
        <taxon>Asteraceae</taxon>
        <taxon>Asteroideae</taxon>
        <taxon>Anthemideae</taxon>
        <taxon>Anthemidinae</taxon>
        <taxon>Tanacetum</taxon>
    </lineage>
</organism>
<proteinExistence type="predicted"/>
<feature type="region of interest" description="Disordered" evidence="1">
    <location>
        <begin position="219"/>
        <end position="252"/>
    </location>
</feature>
<feature type="compositionally biased region" description="Basic and acidic residues" evidence="1">
    <location>
        <begin position="231"/>
        <end position="242"/>
    </location>
</feature>
<dbReference type="GO" id="GO:0003964">
    <property type="term" value="F:RNA-directed DNA polymerase activity"/>
    <property type="evidence" value="ECO:0007669"/>
    <property type="project" value="UniProtKB-KW"/>
</dbReference>
<gene>
    <name evidence="2" type="ORF">Tco_0858784</name>
</gene>
<dbReference type="PANTHER" id="PTHR33067">
    <property type="entry name" value="RNA-DIRECTED DNA POLYMERASE-RELATED"/>
    <property type="match status" value="1"/>
</dbReference>
<protein>
    <submittedName>
        <fullName evidence="2">Reverse transcriptase domain-containing protein</fullName>
    </submittedName>
</protein>
<dbReference type="Proteomes" id="UP001151760">
    <property type="component" value="Unassembled WGS sequence"/>
</dbReference>
<keyword evidence="2" id="KW-0695">RNA-directed DNA polymerase</keyword>
<evidence type="ECO:0000313" key="2">
    <source>
        <dbReference type="EMBL" id="GJT11742.1"/>
    </source>
</evidence>
<evidence type="ECO:0000313" key="3">
    <source>
        <dbReference type="Proteomes" id="UP001151760"/>
    </source>
</evidence>
<reference evidence="2" key="2">
    <citation type="submission" date="2022-01" db="EMBL/GenBank/DDBJ databases">
        <authorList>
            <person name="Yamashiro T."/>
            <person name="Shiraishi A."/>
            <person name="Satake H."/>
            <person name="Nakayama K."/>
        </authorList>
    </citation>
    <scope>NUCLEOTIDE SEQUENCE</scope>
</reference>
<name>A0ABQ5BDF9_9ASTR</name>